<dbReference type="InterPro" id="IPR011990">
    <property type="entry name" value="TPR-like_helical_dom_sf"/>
</dbReference>
<dbReference type="eggNOG" id="COG0457">
    <property type="taxonomic scope" value="Bacteria"/>
</dbReference>
<dbReference type="Gene3D" id="1.25.40.10">
    <property type="entry name" value="Tetratricopeptide repeat domain"/>
    <property type="match status" value="2"/>
</dbReference>
<evidence type="ECO:0000256" key="4">
    <source>
        <dbReference type="SAM" id="Phobius"/>
    </source>
</evidence>
<dbReference type="RefSeq" id="WP_012803009.1">
    <property type="nucleotide sequence ID" value="NC_013170.1"/>
</dbReference>
<dbReference type="InterPro" id="IPR019734">
    <property type="entry name" value="TPR_rpt"/>
</dbReference>
<dbReference type="Pfam" id="PF07719">
    <property type="entry name" value="TPR_2"/>
    <property type="match status" value="1"/>
</dbReference>
<dbReference type="Proteomes" id="UP000000954">
    <property type="component" value="Chromosome"/>
</dbReference>
<keyword evidence="6" id="KW-1185">Reference proteome</keyword>
<name>C7MN31_CRYCD</name>
<feature type="transmembrane region" description="Helical" evidence="4">
    <location>
        <begin position="334"/>
        <end position="355"/>
    </location>
</feature>
<organism evidence="5 6">
    <name type="scientific">Cryptobacterium curtum (strain ATCC 700683 / DSM 15641 / CCUG 43107 / 12-3)</name>
    <dbReference type="NCBI Taxonomy" id="469378"/>
    <lineage>
        <taxon>Bacteria</taxon>
        <taxon>Bacillati</taxon>
        <taxon>Actinomycetota</taxon>
        <taxon>Coriobacteriia</taxon>
        <taxon>Eggerthellales</taxon>
        <taxon>Eggerthellaceae</taxon>
        <taxon>Cryptobacterium</taxon>
    </lineage>
</organism>
<keyword evidence="1" id="KW-0677">Repeat</keyword>
<proteinExistence type="predicted"/>
<protein>
    <submittedName>
        <fullName evidence="5">Tetratricopeptide repeat protein</fullName>
    </submittedName>
</protein>
<dbReference type="PANTHER" id="PTHR12558:SF13">
    <property type="entry name" value="CELL DIVISION CYCLE PROTEIN 27 HOMOLOG"/>
    <property type="match status" value="1"/>
</dbReference>
<reference evidence="5 6" key="1">
    <citation type="journal article" date="2009" name="Stand. Genomic Sci.">
        <title>Complete genome sequence of Cryptobacterium curtum type strain (12-3).</title>
        <authorList>
            <person name="Mavrommatis K."/>
            <person name="Pukall R."/>
            <person name="Rohde C."/>
            <person name="Chen F."/>
            <person name="Sims D."/>
            <person name="Brettin T."/>
            <person name="Kuske C."/>
            <person name="Detter J.C."/>
            <person name="Han C."/>
            <person name="Lapidus A."/>
            <person name="Copeland A."/>
            <person name="Glavina Del Rio T."/>
            <person name="Nolan M."/>
            <person name="Lucas S."/>
            <person name="Tice H."/>
            <person name="Cheng J.F."/>
            <person name="Bruce D."/>
            <person name="Goodwin L."/>
            <person name="Pitluck S."/>
            <person name="Ovchinnikova G."/>
            <person name="Pati A."/>
            <person name="Ivanova N."/>
            <person name="Chen A."/>
            <person name="Palaniappan K."/>
            <person name="Chain P."/>
            <person name="D'haeseleer P."/>
            <person name="Goker M."/>
            <person name="Bristow J."/>
            <person name="Eisen J.A."/>
            <person name="Markowitz V."/>
            <person name="Hugenholtz P."/>
            <person name="Rohde M."/>
            <person name="Klenk H.P."/>
            <person name="Kyrpides N.C."/>
        </authorList>
    </citation>
    <scope>NUCLEOTIDE SEQUENCE [LARGE SCALE GENOMIC DNA]</scope>
    <source>
        <strain evidence="6">ATCC 700683 / DSM 15641 / 12-3</strain>
    </source>
</reference>
<keyword evidence="4" id="KW-0812">Transmembrane</keyword>
<feature type="repeat" description="TPR" evidence="3">
    <location>
        <begin position="189"/>
        <end position="222"/>
    </location>
</feature>
<evidence type="ECO:0000313" key="5">
    <source>
        <dbReference type="EMBL" id="ACU94321.1"/>
    </source>
</evidence>
<dbReference type="InterPro" id="IPR013105">
    <property type="entry name" value="TPR_2"/>
</dbReference>
<keyword evidence="4" id="KW-0472">Membrane</keyword>
<dbReference type="SUPFAM" id="SSF48452">
    <property type="entry name" value="TPR-like"/>
    <property type="match status" value="1"/>
</dbReference>
<dbReference type="PANTHER" id="PTHR12558">
    <property type="entry name" value="CELL DIVISION CYCLE 16,23,27"/>
    <property type="match status" value="1"/>
</dbReference>
<dbReference type="Pfam" id="PF13432">
    <property type="entry name" value="TPR_16"/>
    <property type="match status" value="1"/>
</dbReference>
<evidence type="ECO:0000256" key="2">
    <source>
        <dbReference type="ARBA" id="ARBA00022803"/>
    </source>
</evidence>
<dbReference type="Pfam" id="PF13181">
    <property type="entry name" value="TPR_8"/>
    <property type="match status" value="1"/>
</dbReference>
<dbReference type="OrthoDB" id="3176473at2"/>
<dbReference type="PROSITE" id="PS50005">
    <property type="entry name" value="TPR"/>
    <property type="match status" value="2"/>
</dbReference>
<evidence type="ECO:0000313" key="6">
    <source>
        <dbReference type="Proteomes" id="UP000000954"/>
    </source>
</evidence>
<dbReference type="STRING" id="469378.Ccur_06050"/>
<dbReference type="KEGG" id="ccu:Ccur_06050"/>
<feature type="repeat" description="TPR" evidence="3">
    <location>
        <begin position="44"/>
        <end position="77"/>
    </location>
</feature>
<dbReference type="EMBL" id="CP001682">
    <property type="protein sequence ID" value="ACU94321.1"/>
    <property type="molecule type" value="Genomic_DNA"/>
</dbReference>
<accession>C7MN31</accession>
<dbReference type="AlphaFoldDB" id="C7MN31"/>
<dbReference type="SMART" id="SM00028">
    <property type="entry name" value="TPR"/>
    <property type="match status" value="5"/>
</dbReference>
<gene>
    <name evidence="5" type="ordered locus">Ccur_06050</name>
</gene>
<evidence type="ECO:0000256" key="1">
    <source>
        <dbReference type="ARBA" id="ARBA00022737"/>
    </source>
</evidence>
<evidence type="ECO:0000256" key="3">
    <source>
        <dbReference type="PROSITE-ProRule" id="PRU00339"/>
    </source>
</evidence>
<keyword evidence="2 3" id="KW-0802">TPR repeat</keyword>
<sequence length="456" mass="49094">MNNVLFQQARQAYITKDYVSALEGFTQCLQGAAAGESLAAGELGLLYHQIGNCLMKLRDYEEAIHAYTQATSDNAYDGIGAVNCNLGNSYAALHDYENAVKHFEIAVSDRKYATPYKAYSGMGKAYLKLGKSAEAGSSFRSAALDEANPNPAQALLNLGICFMALNRPADAQASYESALQFTMPAATKNKLYANLGQAYTSTGQMQKAVNAFEMALADKTYFLNDAASVDYQRAVGAVSQGTQVMEPVGGSSAATTGALNDMSGLDVPADGTPVYQETDQAAADANPYYYADSYGVEDNYQSGDDRFFNATEEEIEKYSRGVAKQDRKRRNVGLKLLVAFIIIIVLALAAGVFAYSRGYGYPTQESVVQKVFTDKSAASSLFASDLSSDKVSSLLDPVIEDSSLQVDGIDRSMNSSTVYVTAATQEGGQVQYKVSLVRDGIGWKVSNIELYFPSQN</sequence>
<keyword evidence="4" id="KW-1133">Transmembrane helix</keyword>
<dbReference type="HOGENOM" id="CLU_599526_0_0_11"/>